<dbReference type="EMBL" id="JACSDZ010000006">
    <property type="protein sequence ID" value="KAF7401082.1"/>
    <property type="molecule type" value="Genomic_DNA"/>
</dbReference>
<dbReference type="GO" id="GO:0000978">
    <property type="term" value="F:RNA polymerase II cis-regulatory region sequence-specific DNA binding"/>
    <property type="evidence" value="ECO:0007669"/>
    <property type="project" value="TreeGrafter"/>
</dbReference>
<gene>
    <name evidence="9" type="ORF">HZH68_006902</name>
</gene>
<evidence type="ECO:0000256" key="7">
    <source>
        <dbReference type="SAM" id="MobiDB-lite"/>
    </source>
</evidence>
<evidence type="ECO:0000256" key="1">
    <source>
        <dbReference type="ARBA" id="ARBA00004123"/>
    </source>
</evidence>
<evidence type="ECO:0000256" key="5">
    <source>
        <dbReference type="PROSITE-ProRule" id="PRU00108"/>
    </source>
</evidence>
<dbReference type="InterPro" id="IPR020479">
    <property type="entry name" value="HD_metazoa"/>
</dbReference>
<dbReference type="GO" id="GO:0000981">
    <property type="term" value="F:DNA-binding transcription factor activity, RNA polymerase II-specific"/>
    <property type="evidence" value="ECO:0007669"/>
    <property type="project" value="InterPro"/>
</dbReference>
<dbReference type="InterPro" id="IPR017970">
    <property type="entry name" value="Homeobox_CS"/>
</dbReference>
<dbReference type="AlphaFoldDB" id="A0A834K818"/>
<evidence type="ECO:0000313" key="9">
    <source>
        <dbReference type="EMBL" id="KAF7401082.1"/>
    </source>
</evidence>
<keyword evidence="2 5" id="KW-0238">DNA-binding</keyword>
<dbReference type="GO" id="GO:0030154">
    <property type="term" value="P:cell differentiation"/>
    <property type="evidence" value="ECO:0007669"/>
    <property type="project" value="TreeGrafter"/>
</dbReference>
<proteinExistence type="predicted"/>
<feature type="domain" description="Homeobox" evidence="8">
    <location>
        <begin position="231"/>
        <end position="291"/>
    </location>
</feature>
<dbReference type="InterPro" id="IPR050394">
    <property type="entry name" value="Homeobox_NK-like"/>
</dbReference>
<reference evidence="9" key="1">
    <citation type="journal article" date="2020" name="G3 (Bethesda)">
        <title>High-Quality Assemblies for Three Invasive Social Wasps from the &lt;i&gt;Vespula&lt;/i&gt; Genus.</title>
        <authorList>
            <person name="Harrop T.W.R."/>
            <person name="Guhlin J."/>
            <person name="McLaughlin G.M."/>
            <person name="Permina E."/>
            <person name="Stockwell P."/>
            <person name="Gilligan J."/>
            <person name="Le Lec M.F."/>
            <person name="Gruber M.A.M."/>
            <person name="Quinn O."/>
            <person name="Lovegrove M."/>
            <person name="Duncan E.J."/>
            <person name="Remnant E.J."/>
            <person name="Van Eeckhoven J."/>
            <person name="Graham B."/>
            <person name="Knapp R.A."/>
            <person name="Langford K.W."/>
            <person name="Kronenberg Z."/>
            <person name="Press M.O."/>
            <person name="Eacker S.M."/>
            <person name="Wilson-Rankin E.E."/>
            <person name="Purcell J."/>
            <person name="Lester P.J."/>
            <person name="Dearden P.K."/>
        </authorList>
    </citation>
    <scope>NUCLEOTIDE SEQUENCE</scope>
    <source>
        <strain evidence="9">Linc-1</strain>
    </source>
</reference>
<dbReference type="InterPro" id="IPR009057">
    <property type="entry name" value="Homeodomain-like_sf"/>
</dbReference>
<keyword evidence="3 5" id="KW-0371">Homeobox</keyword>
<organism evidence="9 10">
    <name type="scientific">Vespula germanica</name>
    <name type="common">German yellow jacket</name>
    <name type="synonym">Paravespula germanica</name>
    <dbReference type="NCBI Taxonomy" id="30212"/>
    <lineage>
        <taxon>Eukaryota</taxon>
        <taxon>Metazoa</taxon>
        <taxon>Ecdysozoa</taxon>
        <taxon>Arthropoda</taxon>
        <taxon>Hexapoda</taxon>
        <taxon>Insecta</taxon>
        <taxon>Pterygota</taxon>
        <taxon>Neoptera</taxon>
        <taxon>Endopterygota</taxon>
        <taxon>Hymenoptera</taxon>
        <taxon>Apocrita</taxon>
        <taxon>Aculeata</taxon>
        <taxon>Vespoidea</taxon>
        <taxon>Vespidae</taxon>
        <taxon>Vespinae</taxon>
        <taxon>Vespula</taxon>
    </lineage>
</organism>
<dbReference type="PROSITE" id="PS00027">
    <property type="entry name" value="HOMEOBOX_1"/>
    <property type="match status" value="1"/>
</dbReference>
<dbReference type="CDD" id="cd00086">
    <property type="entry name" value="homeodomain"/>
    <property type="match status" value="1"/>
</dbReference>
<dbReference type="PROSITE" id="PS50071">
    <property type="entry name" value="HOMEOBOX_2"/>
    <property type="match status" value="1"/>
</dbReference>
<dbReference type="SUPFAM" id="SSF46689">
    <property type="entry name" value="Homeodomain-like"/>
    <property type="match status" value="1"/>
</dbReference>
<evidence type="ECO:0000259" key="8">
    <source>
        <dbReference type="PROSITE" id="PS50071"/>
    </source>
</evidence>
<name>A0A834K818_VESGE</name>
<dbReference type="SMART" id="SM00389">
    <property type="entry name" value="HOX"/>
    <property type="match status" value="1"/>
</dbReference>
<feature type="region of interest" description="Disordered" evidence="7">
    <location>
        <begin position="1"/>
        <end position="36"/>
    </location>
</feature>
<dbReference type="InterPro" id="IPR001356">
    <property type="entry name" value="HD"/>
</dbReference>
<dbReference type="Pfam" id="PF00046">
    <property type="entry name" value="Homeodomain"/>
    <property type="match status" value="1"/>
</dbReference>
<dbReference type="PANTHER" id="PTHR24340:SF73">
    <property type="entry name" value="HOMEOBOX PROTEIN BAGPIPE-RELATED"/>
    <property type="match status" value="1"/>
</dbReference>
<evidence type="ECO:0000256" key="6">
    <source>
        <dbReference type="RuleBase" id="RU000682"/>
    </source>
</evidence>
<feature type="region of interest" description="Disordered" evidence="7">
    <location>
        <begin position="371"/>
        <end position="392"/>
    </location>
</feature>
<accession>A0A834K818</accession>
<sequence length="434" mass="49636">MEEEKRSETSPKPSQPTPFSIADILSRRTSHGEHEKRSIIENDEIQTTGVCDSVKRITFERDINGGREIERERLLVAGFPRLPSPDTNMARELDILRRNLAHANLSSFGGLPHLGQTSFKHLETLGNLPAYQASKESRESSQRQQDEALDMSKNKYLDIRVLEIRRFDIMILMGMKRRTMFDESIKDREALAGNEMASGLTSKVIKYRSPFKHEMEEDIFESQNHGQSLQSRKKRSRAAFSHAQVYELERRFAAQKYLSGPERADLARGLKLTETQVKIWFQNRRYKTKRRQQQELGAMVNSGNARRVAVRVLVHPDEHLRGLPLRGSGQLPGQMSSPQIHPANKALGGFPYYCLPYHPLLCPPLHSTHIQGAPKGRNEPPRGFSHKSFNSPVSGWAEQTSDMFIQTRRPAELTELTPFSNGRKKREEWGERMG</sequence>
<feature type="DNA-binding region" description="Homeobox" evidence="5">
    <location>
        <begin position="233"/>
        <end position="292"/>
    </location>
</feature>
<comment type="caution">
    <text evidence="9">The sequence shown here is derived from an EMBL/GenBank/DDBJ whole genome shotgun (WGS) entry which is preliminary data.</text>
</comment>
<dbReference type="Gene3D" id="1.10.10.60">
    <property type="entry name" value="Homeodomain-like"/>
    <property type="match status" value="1"/>
</dbReference>
<dbReference type="PANTHER" id="PTHR24340">
    <property type="entry name" value="HOMEOBOX PROTEIN NKX"/>
    <property type="match status" value="1"/>
</dbReference>
<evidence type="ECO:0000256" key="3">
    <source>
        <dbReference type="ARBA" id="ARBA00023155"/>
    </source>
</evidence>
<comment type="subcellular location">
    <subcellularLocation>
        <location evidence="1 5 6">Nucleus</location>
    </subcellularLocation>
</comment>
<keyword evidence="4 5" id="KW-0539">Nucleus</keyword>
<protein>
    <recommendedName>
        <fullName evidence="8">Homeobox domain-containing protein</fullName>
    </recommendedName>
</protein>
<dbReference type="PRINTS" id="PR00024">
    <property type="entry name" value="HOMEOBOX"/>
</dbReference>
<dbReference type="GO" id="GO:0005634">
    <property type="term" value="C:nucleus"/>
    <property type="evidence" value="ECO:0007669"/>
    <property type="project" value="UniProtKB-SubCell"/>
</dbReference>
<evidence type="ECO:0000256" key="2">
    <source>
        <dbReference type="ARBA" id="ARBA00023125"/>
    </source>
</evidence>
<evidence type="ECO:0000313" key="10">
    <source>
        <dbReference type="Proteomes" id="UP000617340"/>
    </source>
</evidence>
<dbReference type="Proteomes" id="UP000617340">
    <property type="component" value="Unassembled WGS sequence"/>
</dbReference>
<keyword evidence="10" id="KW-1185">Reference proteome</keyword>
<evidence type="ECO:0000256" key="4">
    <source>
        <dbReference type="ARBA" id="ARBA00023242"/>
    </source>
</evidence>